<dbReference type="Gene3D" id="3.90.25.10">
    <property type="entry name" value="UDP-galactose 4-epimerase, domain 1"/>
    <property type="match status" value="1"/>
</dbReference>
<evidence type="ECO:0000256" key="8">
    <source>
        <dbReference type="ARBA" id="ARBA00051935"/>
    </source>
</evidence>
<keyword evidence="12" id="KW-1185">Reference proteome</keyword>
<comment type="caution">
    <text evidence="11">The sequence shown here is derived from an EMBL/GenBank/DDBJ whole genome shotgun (WGS) entry which is preliminary data.</text>
</comment>
<feature type="binding site" evidence="9">
    <location>
        <position position="180"/>
    </location>
    <ligand>
        <name>NADP(+)</name>
        <dbReference type="ChEBI" id="CHEBI:58349"/>
    </ligand>
</feature>
<accession>A0A431U1I2</accession>
<dbReference type="HAMAP" id="MF_00956">
    <property type="entry name" value="GDP_fucose_synth"/>
    <property type="match status" value="1"/>
</dbReference>
<evidence type="ECO:0000256" key="7">
    <source>
        <dbReference type="ARBA" id="ARBA00023268"/>
    </source>
</evidence>
<dbReference type="EC" id="1.1.1.271" evidence="3 9"/>
<evidence type="ECO:0000259" key="10">
    <source>
        <dbReference type="Pfam" id="PF01370"/>
    </source>
</evidence>
<protein>
    <recommendedName>
        <fullName evidence="3 9">GDP-L-fucose synthase</fullName>
        <ecNumber evidence="3 9">1.1.1.271</ecNumber>
    </recommendedName>
    <alternativeName>
        <fullName evidence="9">GDP-4-keto-6-deoxy-D-mannose-3,5-epimerase-4-reductase</fullName>
    </alternativeName>
</protein>
<gene>
    <name evidence="9" type="primary">fcl</name>
    <name evidence="11" type="ORF">EJV47_15310</name>
</gene>
<dbReference type="InterPro" id="IPR001509">
    <property type="entry name" value="Epimerase_deHydtase"/>
</dbReference>
<dbReference type="RefSeq" id="WP_126694035.1">
    <property type="nucleotide sequence ID" value="NZ_RXOF01000008.1"/>
</dbReference>
<feature type="active site" description="Proton donor/acceptor" evidence="9">
    <location>
        <position position="137"/>
    </location>
</feature>
<comment type="similarity">
    <text evidence="2 9">Belongs to the NAD(P)-dependent epimerase/dehydratase family. Fucose synthase subfamily.</text>
</comment>
<evidence type="ECO:0000256" key="3">
    <source>
        <dbReference type="ARBA" id="ARBA00012371"/>
    </source>
</evidence>
<organism evidence="11 12">
    <name type="scientific">Hymenobacter gummosus</name>
    <dbReference type="NCBI Taxonomy" id="1776032"/>
    <lineage>
        <taxon>Bacteria</taxon>
        <taxon>Pseudomonadati</taxon>
        <taxon>Bacteroidota</taxon>
        <taxon>Cytophagia</taxon>
        <taxon>Cytophagales</taxon>
        <taxon>Hymenobacteraceae</taxon>
        <taxon>Hymenobacter</taxon>
    </lineage>
</organism>
<evidence type="ECO:0000256" key="9">
    <source>
        <dbReference type="HAMAP-Rule" id="MF_00956"/>
    </source>
</evidence>
<dbReference type="PANTHER" id="PTHR43238:SF1">
    <property type="entry name" value="GDP-L-FUCOSE SYNTHASE"/>
    <property type="match status" value="1"/>
</dbReference>
<feature type="site" description="Important for catalytic activity" evidence="9">
    <location>
        <position position="110"/>
    </location>
</feature>
<comment type="function">
    <text evidence="9">Catalyzes the two-step NADP-dependent conversion of GDP-4-dehydro-6-deoxy-D-mannose to GDP-fucose, involving an epimerase and a reductase reaction.</text>
</comment>
<dbReference type="InterPro" id="IPR036291">
    <property type="entry name" value="NAD(P)-bd_dom_sf"/>
</dbReference>
<evidence type="ECO:0000313" key="11">
    <source>
        <dbReference type="EMBL" id="RTQ48959.1"/>
    </source>
</evidence>
<comment type="catalytic activity">
    <reaction evidence="8 9">
        <text>GDP-beta-L-fucose + NADP(+) = GDP-4-dehydro-alpha-D-rhamnose + NADPH + H(+)</text>
        <dbReference type="Rhea" id="RHEA:18885"/>
        <dbReference type="ChEBI" id="CHEBI:15378"/>
        <dbReference type="ChEBI" id="CHEBI:57273"/>
        <dbReference type="ChEBI" id="CHEBI:57783"/>
        <dbReference type="ChEBI" id="CHEBI:57964"/>
        <dbReference type="ChEBI" id="CHEBI:58349"/>
        <dbReference type="EC" id="1.1.1.271"/>
    </reaction>
</comment>
<feature type="binding site" evidence="9">
    <location>
        <position position="188"/>
    </location>
    <ligand>
        <name>substrate</name>
    </ligand>
</feature>
<proteinExistence type="inferred from homology"/>
<sequence>MDLNAKIYVAGHRGMVGSAFVRRLRQAGYTNIVTRTSKELDLRDQPAVAYFFAKEKPEYVLLAAAKVGGIYANNTYRADFLYDNLMIEGNVLDQAYRHGVKKLLYLGSSCIYPKLAPQPIREEYLLTGQLEPTNEPYAISKIAGLKMCEAYRDQHGCNFITVMPTNLYGPHDNYDLQNSHVMAALLRKFSEAAALSLPQVAVWGTGGPRREFLHVDDLADACLHLMLHYDGREPVNVGTGEDLTIRELATLLAELTDFRGEVTFDSGKPDGTMRKLLDVSRLHGLGWRHQISLREGLARTIADAEWRRVVAPQPEPLLAA</sequence>
<keyword evidence="5 9" id="KW-0560">Oxidoreductase</keyword>
<feature type="domain" description="NAD-dependent epimerase/dehydratase" evidence="10">
    <location>
        <begin position="7"/>
        <end position="238"/>
    </location>
</feature>
<dbReference type="OrthoDB" id="9811425at2"/>
<comment type="pathway">
    <text evidence="1 9">Nucleotide-sugar biosynthesis; GDP-L-fucose biosynthesis via de novo pathway; GDP-L-fucose from GDP-alpha-D-mannose: step 2/2.</text>
</comment>
<name>A0A431U1I2_9BACT</name>
<dbReference type="FunFam" id="3.40.50.720:FF:000101">
    <property type="entry name" value="GDP-L-fucose synthase"/>
    <property type="match status" value="1"/>
</dbReference>
<feature type="binding site" evidence="9">
    <location>
        <begin position="106"/>
        <end position="109"/>
    </location>
    <ligand>
        <name>NADP(+)</name>
        <dbReference type="ChEBI" id="CHEBI:58349"/>
    </ligand>
</feature>
<feature type="binding site" evidence="9">
    <location>
        <begin position="164"/>
        <end position="167"/>
    </location>
    <ligand>
        <name>NADP(+)</name>
        <dbReference type="ChEBI" id="CHEBI:58349"/>
    </ligand>
</feature>
<keyword evidence="4 9" id="KW-0521">NADP</keyword>
<keyword evidence="7 9" id="KW-0511">Multifunctional enzyme</keyword>
<dbReference type="GO" id="GO:0050577">
    <property type="term" value="F:GDP-L-fucose synthase activity"/>
    <property type="evidence" value="ECO:0007669"/>
    <property type="project" value="UniProtKB-UniRule"/>
</dbReference>
<dbReference type="InterPro" id="IPR028614">
    <property type="entry name" value="GDP_fucose/colitose_synth"/>
</dbReference>
<dbReference type="GO" id="GO:0070401">
    <property type="term" value="F:NADP+ binding"/>
    <property type="evidence" value="ECO:0007669"/>
    <property type="project" value="UniProtKB-UniRule"/>
</dbReference>
<feature type="binding site" evidence="9">
    <location>
        <position position="270"/>
    </location>
    <ligand>
        <name>substrate</name>
    </ligand>
</feature>
<dbReference type="Pfam" id="PF01370">
    <property type="entry name" value="Epimerase"/>
    <property type="match status" value="1"/>
</dbReference>
<dbReference type="GO" id="GO:0042351">
    <property type="term" value="P:'de novo' GDP-L-fucose biosynthetic process"/>
    <property type="evidence" value="ECO:0007669"/>
    <property type="project" value="UniProtKB-UniRule"/>
</dbReference>
<dbReference type="SUPFAM" id="SSF51735">
    <property type="entry name" value="NAD(P)-binding Rossmann-fold domains"/>
    <property type="match status" value="1"/>
</dbReference>
<feature type="binding site" evidence="9">
    <location>
        <position position="141"/>
    </location>
    <ligand>
        <name>NADP(+)</name>
        <dbReference type="ChEBI" id="CHEBI:58349"/>
    </ligand>
</feature>
<dbReference type="GO" id="GO:0016853">
    <property type="term" value="F:isomerase activity"/>
    <property type="evidence" value="ECO:0007669"/>
    <property type="project" value="UniProtKB-KW"/>
</dbReference>
<dbReference type="EMBL" id="RXOF01000008">
    <property type="protein sequence ID" value="RTQ48959.1"/>
    <property type="molecule type" value="Genomic_DNA"/>
</dbReference>
<evidence type="ECO:0000256" key="1">
    <source>
        <dbReference type="ARBA" id="ARBA00004883"/>
    </source>
</evidence>
<evidence type="ECO:0000256" key="4">
    <source>
        <dbReference type="ARBA" id="ARBA00022857"/>
    </source>
</evidence>
<dbReference type="Gene3D" id="3.40.50.720">
    <property type="entry name" value="NAD(P)-binding Rossmann-like Domain"/>
    <property type="match status" value="1"/>
</dbReference>
<evidence type="ECO:0000256" key="5">
    <source>
        <dbReference type="ARBA" id="ARBA00023002"/>
    </source>
</evidence>
<evidence type="ECO:0000313" key="12">
    <source>
        <dbReference type="Proteomes" id="UP000282184"/>
    </source>
</evidence>
<feature type="site" description="Important for catalytic activity" evidence="9">
    <location>
        <position position="108"/>
    </location>
</feature>
<dbReference type="PANTHER" id="PTHR43238">
    <property type="entry name" value="GDP-L-FUCOSE SYNTHASE"/>
    <property type="match status" value="1"/>
</dbReference>
<evidence type="ECO:0000256" key="6">
    <source>
        <dbReference type="ARBA" id="ARBA00023235"/>
    </source>
</evidence>
<reference evidence="11 12" key="1">
    <citation type="submission" date="2018-12" db="EMBL/GenBank/DDBJ databases">
        <title>Hymenobacter gummosus sp. nov., isolated from a spring.</title>
        <authorList>
            <person name="Nie L."/>
        </authorList>
    </citation>
    <scope>NUCLEOTIDE SEQUENCE [LARGE SCALE GENOMIC DNA]</scope>
    <source>
        <strain evidence="11 12">KCTC 52166</strain>
    </source>
</reference>
<dbReference type="AlphaFoldDB" id="A0A431U1I2"/>
<feature type="binding site" evidence="9">
    <location>
        <position position="210"/>
    </location>
    <ligand>
        <name>substrate</name>
    </ligand>
</feature>
<evidence type="ECO:0000256" key="2">
    <source>
        <dbReference type="ARBA" id="ARBA00005959"/>
    </source>
</evidence>
<feature type="binding site" evidence="9">
    <location>
        <begin position="11"/>
        <end position="17"/>
    </location>
    <ligand>
        <name>NADP(+)</name>
        <dbReference type="ChEBI" id="CHEBI:58349"/>
    </ligand>
</feature>
<keyword evidence="6 9" id="KW-0413">Isomerase</keyword>
<feature type="binding site" evidence="9">
    <location>
        <position position="203"/>
    </location>
    <ligand>
        <name>substrate</name>
    </ligand>
</feature>
<dbReference type="UniPathway" id="UPA00128">
    <property type="reaction ID" value="UER00191"/>
</dbReference>
<dbReference type="Proteomes" id="UP000282184">
    <property type="component" value="Unassembled WGS sequence"/>
</dbReference>
<dbReference type="CDD" id="cd05239">
    <property type="entry name" value="GDP_FS_SDR_e"/>
    <property type="match status" value="1"/>
</dbReference>